<evidence type="ECO:0000313" key="7">
    <source>
        <dbReference type="Proteomes" id="UP001218188"/>
    </source>
</evidence>
<evidence type="ECO:0000256" key="4">
    <source>
        <dbReference type="RuleBase" id="RU362067"/>
    </source>
</evidence>
<dbReference type="EC" id="1.4.3.-" evidence="4"/>
<dbReference type="Gene3D" id="3.50.50.60">
    <property type="entry name" value="FAD/NAD(P)-binding domain"/>
    <property type="match status" value="2"/>
</dbReference>
<keyword evidence="4" id="KW-0274">FAD</keyword>
<dbReference type="GO" id="GO:0009063">
    <property type="term" value="P:amino acid catabolic process"/>
    <property type="evidence" value="ECO:0007669"/>
    <property type="project" value="TreeGrafter"/>
</dbReference>
<dbReference type="Gene3D" id="1.10.405.10">
    <property type="entry name" value="Guanine Nucleotide Dissociation Inhibitor, domain 1"/>
    <property type="match status" value="1"/>
</dbReference>
<dbReference type="SUPFAM" id="SSF54373">
    <property type="entry name" value="FAD-linked reductases, C-terminal domain"/>
    <property type="match status" value="1"/>
</dbReference>
<dbReference type="PANTHER" id="PTHR10742">
    <property type="entry name" value="FLAVIN MONOAMINE OXIDASE"/>
    <property type="match status" value="1"/>
</dbReference>
<evidence type="ECO:0000256" key="3">
    <source>
        <dbReference type="PIRSR" id="PIRSR601613-1"/>
    </source>
</evidence>
<dbReference type="InterPro" id="IPR002937">
    <property type="entry name" value="Amino_oxidase"/>
</dbReference>
<evidence type="ECO:0000259" key="5">
    <source>
        <dbReference type="Pfam" id="PF01593"/>
    </source>
</evidence>
<dbReference type="GO" id="GO:0001716">
    <property type="term" value="F:L-amino-acid oxidase activity"/>
    <property type="evidence" value="ECO:0007669"/>
    <property type="project" value="TreeGrafter"/>
</dbReference>
<feature type="binding site" evidence="3">
    <location>
        <position position="500"/>
    </location>
    <ligand>
        <name>FAD</name>
        <dbReference type="ChEBI" id="CHEBI:57692"/>
    </ligand>
</feature>
<dbReference type="PANTHER" id="PTHR10742:SF342">
    <property type="entry name" value="AMINE OXIDASE"/>
    <property type="match status" value="1"/>
</dbReference>
<keyword evidence="2 4" id="KW-0560">Oxidoreductase</keyword>
<dbReference type="AlphaFoldDB" id="A0AAD6TIP6"/>
<dbReference type="Pfam" id="PF01593">
    <property type="entry name" value="Amino_oxidase"/>
    <property type="match status" value="1"/>
</dbReference>
<keyword evidence="4" id="KW-0285">Flavoprotein</keyword>
<evidence type="ECO:0000256" key="1">
    <source>
        <dbReference type="ARBA" id="ARBA00001974"/>
    </source>
</evidence>
<dbReference type="SUPFAM" id="SSF51905">
    <property type="entry name" value="FAD/NAD(P)-binding domain"/>
    <property type="match status" value="1"/>
</dbReference>
<proteinExistence type="inferred from homology"/>
<comment type="cofactor">
    <cofactor evidence="1 4">
        <name>FAD</name>
        <dbReference type="ChEBI" id="CHEBI:57692"/>
    </cofactor>
</comment>
<accession>A0AAD6TIP6</accession>
<sequence>MAANIKSPPTYVGIVPGGIASISQMASIIKSPPTCVGIVGDGITPISQMASTIKSPSMDVAIVGGGIAGLYTALLLKRENINFHIFEGSGRVGDHIRPHYLNLFNPNDPIKLIDYVLSSDGNDLHINGVKRHGSVDAVTPRSVKWGVPAKYQDQTVKDLMTTAIGSLLDELRRAVENNTFESKFREIAAKYDGESFRAYLMNPENSGYPASVVNFMETVLSQTNNYALSMVEVLMQSYDFSTRDWKTIDQGMNRLPEAMEALIGRDDITYGARVQRLSVIQPDPEVTTMEWPPKVDKEKIMVTTTGYNGALTLFFDKVVMAVPPAALKMLAARPRWSPEKEMAIRSMFIVPLYKMGMRFKRRFWESTSIPGMKPSFGGQSTTDLPIRWIVFPSYGLKVDGTGLKPDDTGVLVVYAWMTDATLWTPLTAVERRSLAIQNLEEVYHGRLDRGETIASLLIETTDAVWAEANSTGDSFALPGQLLDCLDNGRKAEGNIYFAGEHLSYHHTWISGAAESALFVVRDMLGNKKIEPLKDNVFSGHPVSTRMSLPFKFEHADPLLVDADPVEYSHRSRAVPVHLGEDEASRVGPILGCLRSGGGRFHTRVVLEHHA</sequence>
<feature type="domain" description="Amine oxidase" evidence="5">
    <location>
        <begin position="67"/>
        <end position="524"/>
    </location>
</feature>
<dbReference type="InterPro" id="IPR001613">
    <property type="entry name" value="Flavin_amine_oxidase"/>
</dbReference>
<dbReference type="Gene3D" id="3.90.660.10">
    <property type="match status" value="1"/>
</dbReference>
<dbReference type="EMBL" id="JARJCM010000003">
    <property type="protein sequence ID" value="KAJ7046031.1"/>
    <property type="molecule type" value="Genomic_DNA"/>
</dbReference>
<reference evidence="6" key="1">
    <citation type="submission" date="2023-03" db="EMBL/GenBank/DDBJ databases">
        <title>Massive genome expansion in bonnet fungi (Mycena s.s.) driven by repeated elements and novel gene families across ecological guilds.</title>
        <authorList>
            <consortium name="Lawrence Berkeley National Laboratory"/>
            <person name="Harder C.B."/>
            <person name="Miyauchi S."/>
            <person name="Viragh M."/>
            <person name="Kuo A."/>
            <person name="Thoen E."/>
            <person name="Andreopoulos B."/>
            <person name="Lu D."/>
            <person name="Skrede I."/>
            <person name="Drula E."/>
            <person name="Henrissat B."/>
            <person name="Morin E."/>
            <person name="Kohler A."/>
            <person name="Barry K."/>
            <person name="LaButti K."/>
            <person name="Morin E."/>
            <person name="Salamov A."/>
            <person name="Lipzen A."/>
            <person name="Mereny Z."/>
            <person name="Hegedus B."/>
            <person name="Baldrian P."/>
            <person name="Stursova M."/>
            <person name="Weitz H."/>
            <person name="Taylor A."/>
            <person name="Grigoriev I.V."/>
            <person name="Nagy L.G."/>
            <person name="Martin F."/>
            <person name="Kauserud H."/>
        </authorList>
    </citation>
    <scope>NUCLEOTIDE SEQUENCE</scope>
    <source>
        <strain evidence="6">CBHHK200</strain>
    </source>
</reference>
<evidence type="ECO:0000256" key="2">
    <source>
        <dbReference type="ARBA" id="ARBA00023002"/>
    </source>
</evidence>
<feature type="binding site" evidence="3">
    <location>
        <position position="274"/>
    </location>
    <ligand>
        <name>FAD</name>
        <dbReference type="ChEBI" id="CHEBI:57692"/>
    </ligand>
</feature>
<dbReference type="InterPro" id="IPR050281">
    <property type="entry name" value="Flavin_monoamine_oxidase"/>
</dbReference>
<organism evidence="6 7">
    <name type="scientific">Mycena alexandri</name>
    <dbReference type="NCBI Taxonomy" id="1745969"/>
    <lineage>
        <taxon>Eukaryota</taxon>
        <taxon>Fungi</taxon>
        <taxon>Dikarya</taxon>
        <taxon>Basidiomycota</taxon>
        <taxon>Agaricomycotina</taxon>
        <taxon>Agaricomycetes</taxon>
        <taxon>Agaricomycetidae</taxon>
        <taxon>Agaricales</taxon>
        <taxon>Marasmiineae</taxon>
        <taxon>Mycenaceae</taxon>
        <taxon>Mycena</taxon>
    </lineage>
</organism>
<dbReference type="Proteomes" id="UP001218188">
    <property type="component" value="Unassembled WGS sequence"/>
</dbReference>
<keyword evidence="7" id="KW-1185">Reference proteome</keyword>
<dbReference type="InterPro" id="IPR036188">
    <property type="entry name" value="FAD/NAD-bd_sf"/>
</dbReference>
<gene>
    <name evidence="6" type="ORF">C8F04DRAFT_1063174</name>
</gene>
<protein>
    <recommendedName>
        <fullName evidence="4">Amine oxidase</fullName>
        <ecNumber evidence="4">1.4.3.-</ecNumber>
    </recommendedName>
</protein>
<comment type="caution">
    <text evidence="6">The sequence shown here is derived from an EMBL/GenBank/DDBJ whole genome shotgun (WGS) entry which is preliminary data.</text>
</comment>
<comment type="similarity">
    <text evidence="4">Belongs to the flavin monoamine oxidase family.</text>
</comment>
<dbReference type="PRINTS" id="PR00757">
    <property type="entry name" value="AMINEOXDASEF"/>
</dbReference>
<name>A0AAD6TIP6_9AGAR</name>
<evidence type="ECO:0000313" key="6">
    <source>
        <dbReference type="EMBL" id="KAJ7046031.1"/>
    </source>
</evidence>